<dbReference type="EMBL" id="CDMY01000535">
    <property type="protein sequence ID" value="CEM21126.1"/>
    <property type="molecule type" value="Genomic_DNA"/>
</dbReference>
<dbReference type="AlphaFoldDB" id="A0A0G4FZR3"/>
<name>A0A0G4FZR3_VITBC</name>
<proteinExistence type="predicted"/>
<evidence type="ECO:0000313" key="2">
    <source>
        <dbReference type="EMBL" id="CEM21126.1"/>
    </source>
</evidence>
<protein>
    <submittedName>
        <fullName evidence="2">Uncharacterized protein</fullName>
    </submittedName>
</protein>
<feature type="region of interest" description="Disordered" evidence="1">
    <location>
        <begin position="1"/>
        <end position="47"/>
    </location>
</feature>
<dbReference type="VEuPathDB" id="CryptoDB:Vbra_2596"/>
<dbReference type="Proteomes" id="UP000041254">
    <property type="component" value="Unassembled WGS sequence"/>
</dbReference>
<accession>A0A0G4FZR3</accession>
<evidence type="ECO:0000313" key="3">
    <source>
        <dbReference type="Proteomes" id="UP000041254"/>
    </source>
</evidence>
<gene>
    <name evidence="2" type="ORF">Vbra_2596</name>
</gene>
<organism evidence="2 3">
    <name type="scientific">Vitrella brassicaformis (strain CCMP3155)</name>
    <dbReference type="NCBI Taxonomy" id="1169540"/>
    <lineage>
        <taxon>Eukaryota</taxon>
        <taxon>Sar</taxon>
        <taxon>Alveolata</taxon>
        <taxon>Colpodellida</taxon>
        <taxon>Vitrellaceae</taxon>
        <taxon>Vitrella</taxon>
    </lineage>
</organism>
<evidence type="ECO:0000256" key="1">
    <source>
        <dbReference type="SAM" id="MobiDB-lite"/>
    </source>
</evidence>
<keyword evidence="3" id="KW-1185">Reference proteome</keyword>
<sequence>MMHPHKSPLSRTKGNAARRRDLSTPVKVSRASLEAAKHHSPSMLPPGDHTGLALLTHRTETKATETDIPFISHPVGFANLVGLMRSVLETVVGQQQRMAGADAALVGRVLRRRMLREGLRVLQMHRRRVKVMEGGGGSPGRGKDAFERVDLAHGVRPLSAEKEALLAAIVSRPIELPSV</sequence>
<dbReference type="InParanoid" id="A0A0G4FZR3"/>
<reference evidence="2 3" key="1">
    <citation type="submission" date="2014-11" db="EMBL/GenBank/DDBJ databases">
        <authorList>
            <person name="Zhu J."/>
            <person name="Qi W."/>
            <person name="Song R."/>
        </authorList>
    </citation>
    <scope>NUCLEOTIDE SEQUENCE [LARGE SCALE GENOMIC DNA]</scope>
</reference>